<keyword evidence="3" id="KW-1185">Reference proteome</keyword>
<feature type="chain" id="PRO_5010532540" evidence="1">
    <location>
        <begin position="20"/>
        <end position="314"/>
    </location>
</feature>
<dbReference type="AlphaFoldDB" id="A0A1T4M7T3"/>
<name>A0A1T4M7T3_9BACT</name>
<evidence type="ECO:0000256" key="1">
    <source>
        <dbReference type="SAM" id="SignalP"/>
    </source>
</evidence>
<accession>A0A1T4M7T3</accession>
<sequence length="314" mass="35498">MRRYVLLFAALIIFHSAKAQVNANEAKAAYLLAEECYGKADYKCALEYLQQVRTSLGTTNCKILYLQIMATRELHAKDPNVADKVLPLIDEFEKSADYASFNEEKSLEITKMKLALKKEQKALKEKTDRENAANAAAEKAFSEEFTRFGPLGITLDQLNELHPELNVKKWKKEKINTYHPSWVDFDLYVPSEAYPFCTVDNDTVFKNKISSVNLGIAGEKILQYRSVLAYADKKVNKNALAATVQEIIAIISAYERKLGFSPVISESVLYDKAAGKVTSYVWVRGNRKIELHRLLYPNGKLPVAKLTEIITSNN</sequence>
<feature type="signal peptide" evidence="1">
    <location>
        <begin position="1"/>
        <end position="19"/>
    </location>
</feature>
<dbReference type="Proteomes" id="UP000190888">
    <property type="component" value="Unassembled WGS sequence"/>
</dbReference>
<gene>
    <name evidence="2" type="ORF">SAMN04488132_103225</name>
</gene>
<evidence type="ECO:0000313" key="3">
    <source>
        <dbReference type="Proteomes" id="UP000190888"/>
    </source>
</evidence>
<dbReference type="OrthoDB" id="844699at2"/>
<reference evidence="2 3" key="1">
    <citation type="submission" date="2017-02" db="EMBL/GenBank/DDBJ databases">
        <authorList>
            <person name="Peterson S.W."/>
        </authorList>
    </citation>
    <scope>NUCLEOTIDE SEQUENCE [LARGE SCALE GENOMIC DNA]</scope>
    <source>
        <strain evidence="2 3">DSM 22335</strain>
    </source>
</reference>
<protein>
    <submittedName>
        <fullName evidence="2">Uncharacterized protein</fullName>
    </submittedName>
</protein>
<proteinExistence type="predicted"/>
<organism evidence="2 3">
    <name type="scientific">Sediminibacterium ginsengisoli</name>
    <dbReference type="NCBI Taxonomy" id="413434"/>
    <lineage>
        <taxon>Bacteria</taxon>
        <taxon>Pseudomonadati</taxon>
        <taxon>Bacteroidota</taxon>
        <taxon>Chitinophagia</taxon>
        <taxon>Chitinophagales</taxon>
        <taxon>Chitinophagaceae</taxon>
        <taxon>Sediminibacterium</taxon>
    </lineage>
</organism>
<dbReference type="STRING" id="413434.SAMN04488132_103225"/>
<keyword evidence="1" id="KW-0732">Signal</keyword>
<dbReference type="RefSeq" id="WP_078830711.1">
    <property type="nucleotide sequence ID" value="NZ_FUWH01000003.1"/>
</dbReference>
<dbReference type="EMBL" id="FUWH01000003">
    <property type="protein sequence ID" value="SJZ62897.1"/>
    <property type="molecule type" value="Genomic_DNA"/>
</dbReference>
<evidence type="ECO:0000313" key="2">
    <source>
        <dbReference type="EMBL" id="SJZ62897.1"/>
    </source>
</evidence>